<dbReference type="InterPro" id="IPR003439">
    <property type="entry name" value="ABC_transporter-like_ATP-bd"/>
</dbReference>
<keyword evidence="1" id="KW-0813">Transport</keyword>
<keyword evidence="3 5" id="KW-0067">ATP-binding</keyword>
<keyword evidence="6" id="KW-1185">Reference proteome</keyword>
<dbReference type="PROSITE" id="PS00211">
    <property type="entry name" value="ABC_TRANSPORTER_1"/>
    <property type="match status" value="1"/>
</dbReference>
<evidence type="ECO:0000259" key="4">
    <source>
        <dbReference type="PROSITE" id="PS50893"/>
    </source>
</evidence>
<evidence type="ECO:0000256" key="2">
    <source>
        <dbReference type="ARBA" id="ARBA00022741"/>
    </source>
</evidence>
<dbReference type="InterPro" id="IPR003593">
    <property type="entry name" value="AAA+_ATPase"/>
</dbReference>
<proteinExistence type="predicted"/>
<evidence type="ECO:0000256" key="3">
    <source>
        <dbReference type="ARBA" id="ARBA00022840"/>
    </source>
</evidence>
<evidence type="ECO:0000313" key="5">
    <source>
        <dbReference type="EMBL" id="MEE6263987.1"/>
    </source>
</evidence>
<dbReference type="Gene3D" id="3.40.50.300">
    <property type="entry name" value="P-loop containing nucleotide triphosphate hydrolases"/>
    <property type="match status" value="1"/>
</dbReference>
<comment type="caution">
    <text evidence="5">The sequence shown here is derived from an EMBL/GenBank/DDBJ whole genome shotgun (WGS) entry which is preliminary data.</text>
</comment>
<gene>
    <name evidence="5" type="ORF">V1633_36620</name>
</gene>
<dbReference type="CDD" id="cd03255">
    <property type="entry name" value="ABC_MJ0796_LolCDE_FtsE"/>
    <property type="match status" value="1"/>
</dbReference>
<dbReference type="Pfam" id="PF00005">
    <property type="entry name" value="ABC_tran"/>
    <property type="match status" value="1"/>
</dbReference>
<dbReference type="InterPro" id="IPR027417">
    <property type="entry name" value="P-loop_NTPase"/>
</dbReference>
<dbReference type="PANTHER" id="PTHR24220:SF685">
    <property type="entry name" value="ABC TRANSPORTER RELATED"/>
    <property type="match status" value="1"/>
</dbReference>
<dbReference type="RefSeq" id="WP_331218779.1">
    <property type="nucleotide sequence ID" value="NZ_JAZGQK010000048.1"/>
</dbReference>
<name>A0ABU7S5E6_9ACTN</name>
<protein>
    <submittedName>
        <fullName evidence="5">ABC transporter ATP-binding protein</fullName>
    </submittedName>
</protein>
<dbReference type="SUPFAM" id="SSF52540">
    <property type="entry name" value="P-loop containing nucleoside triphosphate hydrolases"/>
    <property type="match status" value="1"/>
</dbReference>
<dbReference type="EMBL" id="JAZGQK010000048">
    <property type="protein sequence ID" value="MEE6263987.1"/>
    <property type="molecule type" value="Genomic_DNA"/>
</dbReference>
<sequence>MADAVRLDAVRKTYGRGESEVVALAGVTRTFPSGSFTAVMGPSGSGKSTLLQCAAGLVQPTDGRVTVGDTDLTGLDETKLTLLRRRLIGFVFQSFNLVSSLTAAQNVALPLRLAGRRPGRDEVRQALAAVGLDGRAGHRPAELSGGQQQRVAIARALITRPAVVFADEPTGALDSASGQDVMRLLSETVQRHGQTVIMVTHDPVAAAYADRVVFLADGRLAGELAQPTAEAIATRMSQVGRSG</sequence>
<dbReference type="Proteomes" id="UP001332243">
    <property type="component" value="Unassembled WGS sequence"/>
</dbReference>
<dbReference type="PROSITE" id="PS50893">
    <property type="entry name" value="ABC_TRANSPORTER_2"/>
    <property type="match status" value="1"/>
</dbReference>
<feature type="domain" description="ABC transporter" evidence="4">
    <location>
        <begin position="5"/>
        <end position="242"/>
    </location>
</feature>
<dbReference type="PANTHER" id="PTHR24220">
    <property type="entry name" value="IMPORT ATP-BINDING PROTEIN"/>
    <property type="match status" value="1"/>
</dbReference>
<dbReference type="SMART" id="SM00382">
    <property type="entry name" value="AAA"/>
    <property type="match status" value="1"/>
</dbReference>
<organism evidence="5 6">
    <name type="scientific">Plantactinospora sonchi</name>
    <dbReference type="NCBI Taxonomy" id="1544735"/>
    <lineage>
        <taxon>Bacteria</taxon>
        <taxon>Bacillati</taxon>
        <taxon>Actinomycetota</taxon>
        <taxon>Actinomycetes</taxon>
        <taxon>Micromonosporales</taxon>
        <taxon>Micromonosporaceae</taxon>
        <taxon>Plantactinospora</taxon>
    </lineage>
</organism>
<dbReference type="InterPro" id="IPR017871">
    <property type="entry name" value="ABC_transporter-like_CS"/>
</dbReference>
<reference evidence="5 6" key="1">
    <citation type="submission" date="2024-01" db="EMBL/GenBank/DDBJ databases">
        <title>Genome insights into Plantactinospora sonchi sp. nov.</title>
        <authorList>
            <person name="Wang L."/>
        </authorList>
    </citation>
    <scope>NUCLEOTIDE SEQUENCE [LARGE SCALE GENOMIC DNA]</scope>
    <source>
        <strain evidence="5 6">NEAU-QY2</strain>
    </source>
</reference>
<dbReference type="GO" id="GO:0005524">
    <property type="term" value="F:ATP binding"/>
    <property type="evidence" value="ECO:0007669"/>
    <property type="project" value="UniProtKB-KW"/>
</dbReference>
<dbReference type="InterPro" id="IPR015854">
    <property type="entry name" value="ABC_transpr_LolD-like"/>
</dbReference>
<accession>A0ABU7S5E6</accession>
<keyword evidence="2" id="KW-0547">Nucleotide-binding</keyword>
<dbReference type="InterPro" id="IPR017911">
    <property type="entry name" value="MacB-like_ATP-bd"/>
</dbReference>
<evidence type="ECO:0000256" key="1">
    <source>
        <dbReference type="ARBA" id="ARBA00022448"/>
    </source>
</evidence>
<evidence type="ECO:0000313" key="6">
    <source>
        <dbReference type="Proteomes" id="UP001332243"/>
    </source>
</evidence>